<dbReference type="AlphaFoldDB" id="A0A3Q3G2N2"/>
<keyword evidence="4" id="KW-0969">Cilium</keyword>
<dbReference type="GO" id="GO:0031514">
    <property type="term" value="C:motile cilium"/>
    <property type="evidence" value="ECO:0007669"/>
    <property type="project" value="UniProtKB-SubCell"/>
</dbReference>
<evidence type="ECO:0000259" key="10">
    <source>
        <dbReference type="Pfam" id="PF13868"/>
    </source>
</evidence>
<evidence type="ECO:0000256" key="8">
    <source>
        <dbReference type="SAM" id="Coils"/>
    </source>
</evidence>
<dbReference type="InterPro" id="IPR033253">
    <property type="entry name" value="CFAP45"/>
</dbReference>
<protein>
    <recommendedName>
        <fullName evidence="7">Cilia- and flagella-associated protein 45</fullName>
    </recommendedName>
</protein>
<feature type="coiled-coil region" evidence="8">
    <location>
        <begin position="193"/>
        <end position="220"/>
    </location>
</feature>
<dbReference type="Ensembl" id="ENSLBET00000028653.1">
    <property type="protein sequence ID" value="ENSLBEP00000027346.1"/>
    <property type="gene ID" value="ENSLBEG00000020758.1"/>
</dbReference>
<evidence type="ECO:0000256" key="9">
    <source>
        <dbReference type="SAM" id="MobiDB-lite"/>
    </source>
</evidence>
<sequence length="533" mass="63667">FIHSPSKSTGKLQVTTGSSNARRYRTWAPTSQVDESPFGSPKPLDKHGNSAYRIVSQPRKIQETIEIIGKDQVRNIRIPSKDPLQNSLILSSSEMQRLLTASLVVTKKETYAKNEAYQKDEEEKIKAAKNMKHQIMEIDRLRNQNMPLTQEEIDSRDRAQKVCGRSIALRMEQDEDIKKVNKMILETQCQAIREAQIHEKKRIQAEMAEEEKRLDSIMESERRKAVENIEKIHDLHKQKMKMGKQQICNQILQHEQEKQLQHAKKEQEKQLTRERHEKLKLEELMAKQKKREDQQLLQKEITRINAETKQAKSKMLEEEMLSDRRRKEYTQKKLIQEAECDAAQRRIKKERELEIGKMSAQQNKLKDIKAKQDEIRSQRIQEMEDRKWRRKEKDLAMKKAQENAMLRVYCLAQDRYKAQQMLVKSERKKAEFDRMMDIQNYTMVKQREEEKRRQKAQQLKEALQEQIKERELLSKDKRRETLQETEKFTEEGRHIEMLRDMITEKKLKELKASGVPEKYCTDLEKRVYNWKRK</sequence>
<dbReference type="InterPro" id="IPR043597">
    <property type="entry name" value="TPH_dom"/>
</dbReference>
<reference evidence="11" key="2">
    <citation type="submission" date="2025-09" db="UniProtKB">
        <authorList>
            <consortium name="Ensembl"/>
        </authorList>
    </citation>
    <scope>IDENTIFICATION</scope>
</reference>
<feature type="compositionally biased region" description="Polar residues" evidence="9">
    <location>
        <begin position="1"/>
        <end position="21"/>
    </location>
</feature>
<keyword evidence="3 8" id="KW-0175">Coiled coil</keyword>
<dbReference type="STRING" id="56723.ENSLBEP00000027346"/>
<accession>A0A3Q3G2N2</accession>
<evidence type="ECO:0000313" key="12">
    <source>
        <dbReference type="Proteomes" id="UP000261660"/>
    </source>
</evidence>
<organism evidence="11 12">
    <name type="scientific">Labrus bergylta</name>
    <name type="common">ballan wrasse</name>
    <dbReference type="NCBI Taxonomy" id="56723"/>
    <lineage>
        <taxon>Eukaryota</taxon>
        <taxon>Metazoa</taxon>
        <taxon>Chordata</taxon>
        <taxon>Craniata</taxon>
        <taxon>Vertebrata</taxon>
        <taxon>Euteleostomi</taxon>
        <taxon>Actinopterygii</taxon>
        <taxon>Neopterygii</taxon>
        <taxon>Teleostei</taxon>
        <taxon>Neoteleostei</taxon>
        <taxon>Acanthomorphata</taxon>
        <taxon>Eupercaria</taxon>
        <taxon>Labriformes</taxon>
        <taxon>Labridae</taxon>
        <taxon>Labrus</taxon>
    </lineage>
</organism>
<proteinExistence type="inferred from homology"/>
<keyword evidence="12" id="KW-1185">Reference proteome</keyword>
<dbReference type="PANTHER" id="PTHR15504:SF0">
    <property type="entry name" value="CILIA- AND FLAGELLA-ASSOCIATED PROTEIN 45"/>
    <property type="match status" value="1"/>
</dbReference>
<dbReference type="Proteomes" id="UP000261660">
    <property type="component" value="Unplaced"/>
</dbReference>
<keyword evidence="5" id="KW-0966">Cell projection</keyword>
<evidence type="ECO:0000256" key="5">
    <source>
        <dbReference type="ARBA" id="ARBA00023273"/>
    </source>
</evidence>
<comment type="subcellular location">
    <subcellularLocation>
        <location evidence="1">Cell projection</location>
        <location evidence="1">Cilium</location>
        <location evidence="1">Flagellum</location>
    </subcellularLocation>
</comment>
<keyword evidence="2" id="KW-0282">Flagellum</keyword>
<name>A0A3Q3G2N2_9LABR</name>
<comment type="similarity">
    <text evidence="6">Belongs to the CFAP45 family.</text>
</comment>
<feature type="domain" description="Trichohyalin-plectin-homology" evidence="10">
    <location>
        <begin position="171"/>
        <end position="517"/>
    </location>
</feature>
<feature type="coiled-coil region" evidence="8">
    <location>
        <begin position="445"/>
        <end position="480"/>
    </location>
</feature>
<evidence type="ECO:0000256" key="3">
    <source>
        <dbReference type="ARBA" id="ARBA00023054"/>
    </source>
</evidence>
<feature type="region of interest" description="Disordered" evidence="9">
    <location>
        <begin position="1"/>
        <end position="49"/>
    </location>
</feature>
<evidence type="ECO:0000256" key="7">
    <source>
        <dbReference type="ARBA" id="ARBA00034142"/>
    </source>
</evidence>
<evidence type="ECO:0000256" key="2">
    <source>
        <dbReference type="ARBA" id="ARBA00022846"/>
    </source>
</evidence>
<evidence type="ECO:0000256" key="6">
    <source>
        <dbReference type="ARBA" id="ARBA00034116"/>
    </source>
</evidence>
<dbReference type="InParanoid" id="A0A3Q3G2N2"/>
<evidence type="ECO:0000256" key="1">
    <source>
        <dbReference type="ARBA" id="ARBA00004230"/>
    </source>
</evidence>
<evidence type="ECO:0000256" key="4">
    <source>
        <dbReference type="ARBA" id="ARBA00023069"/>
    </source>
</evidence>
<dbReference type="Pfam" id="PF13868">
    <property type="entry name" value="TPH"/>
    <property type="match status" value="1"/>
</dbReference>
<evidence type="ECO:0000313" key="11">
    <source>
        <dbReference type="Ensembl" id="ENSLBEP00000027346.1"/>
    </source>
</evidence>
<dbReference type="GeneTree" id="ENSGT00940000169761"/>
<feature type="coiled-coil region" evidence="8">
    <location>
        <begin position="257"/>
        <end position="378"/>
    </location>
</feature>
<reference evidence="11" key="1">
    <citation type="submission" date="2025-08" db="UniProtKB">
        <authorList>
            <consortium name="Ensembl"/>
        </authorList>
    </citation>
    <scope>IDENTIFICATION</scope>
</reference>
<dbReference type="PANTHER" id="PTHR15504">
    <property type="entry name" value="NASOPHARYNGEAL EPITHELIUM SPECIFIC PROTEIN 1"/>
    <property type="match status" value="1"/>
</dbReference>